<dbReference type="AlphaFoldDB" id="A0A6J4NK78"/>
<organism evidence="1">
    <name type="scientific">uncultured Leptolyngbya sp</name>
    <dbReference type="NCBI Taxonomy" id="332963"/>
    <lineage>
        <taxon>Bacteria</taxon>
        <taxon>Bacillati</taxon>
        <taxon>Cyanobacteriota</taxon>
        <taxon>Cyanophyceae</taxon>
        <taxon>Leptolyngbyales</taxon>
        <taxon>Leptolyngbyaceae</taxon>
        <taxon>Leptolyngbya group</taxon>
        <taxon>Leptolyngbya</taxon>
        <taxon>environmental samples</taxon>
    </lineage>
</organism>
<accession>A0A6J4NK78</accession>
<evidence type="ECO:0000313" key="1">
    <source>
        <dbReference type="EMBL" id="CAA9389508.1"/>
    </source>
</evidence>
<sequence length="39" mass="4450">MQATRHPFQKLGFSTSRRRAVCPDEGLDRESMPEALAFL</sequence>
<reference evidence="1" key="1">
    <citation type="submission" date="2020-02" db="EMBL/GenBank/DDBJ databases">
        <authorList>
            <person name="Meier V. D."/>
        </authorList>
    </citation>
    <scope>NUCLEOTIDE SEQUENCE</scope>
    <source>
        <strain evidence="1">AVDCRST_MAG94</strain>
    </source>
</reference>
<protein>
    <submittedName>
        <fullName evidence="1">Uncharacterized protein</fullName>
    </submittedName>
</protein>
<dbReference type="EMBL" id="CADCTY010001830">
    <property type="protein sequence ID" value="CAA9389508.1"/>
    <property type="molecule type" value="Genomic_DNA"/>
</dbReference>
<proteinExistence type="predicted"/>
<name>A0A6J4NK78_9CYAN</name>
<gene>
    <name evidence="1" type="ORF">AVDCRST_MAG94-5321</name>
</gene>